<comment type="caution">
    <text evidence="2">The sequence shown here is derived from an EMBL/GenBank/DDBJ whole genome shotgun (WGS) entry which is preliminary data.</text>
</comment>
<keyword evidence="1" id="KW-0732">Signal</keyword>
<dbReference type="EMBL" id="JBHUGF010000001">
    <property type="protein sequence ID" value="MFD1988368.1"/>
    <property type="molecule type" value="Genomic_DNA"/>
</dbReference>
<sequence length="189" mass="20662">MNMHKWIATSVIAGVLLTGATTTHAAATTPSHSGNIEAKATTASSNTTNKQYPVTNVNYSSAQLKKITQAFAGFDGFETPYVPTRMIKGDAFRKVSGVGDGVTFLFKYMTVSVSPRDYSYDYKGTTVTLPNSNQVKAKWYKPDKVDMLTFKLDDRYVTISSPYHLLGKAKLEQVAVDVAKYVPVSVPKS</sequence>
<reference evidence="3" key="1">
    <citation type="journal article" date="2019" name="Int. J. Syst. Evol. Microbiol.">
        <title>The Global Catalogue of Microorganisms (GCM) 10K type strain sequencing project: providing services to taxonomists for standard genome sequencing and annotation.</title>
        <authorList>
            <consortium name="The Broad Institute Genomics Platform"/>
            <consortium name="The Broad Institute Genome Sequencing Center for Infectious Disease"/>
            <person name="Wu L."/>
            <person name="Ma J."/>
        </authorList>
    </citation>
    <scope>NUCLEOTIDE SEQUENCE [LARGE SCALE GENOMIC DNA]</scope>
    <source>
        <strain evidence="3">CGMCC 1.15067</strain>
    </source>
</reference>
<accession>A0ABW4ULH3</accession>
<dbReference type="Proteomes" id="UP001597403">
    <property type="component" value="Unassembled WGS sequence"/>
</dbReference>
<proteinExistence type="predicted"/>
<keyword evidence="3" id="KW-1185">Reference proteome</keyword>
<name>A0ABW4ULH3_9BACL</name>
<evidence type="ECO:0000256" key="1">
    <source>
        <dbReference type="SAM" id="SignalP"/>
    </source>
</evidence>
<feature type="signal peptide" evidence="1">
    <location>
        <begin position="1"/>
        <end position="25"/>
    </location>
</feature>
<organism evidence="2 3">
    <name type="scientific">Paenibacillus nicotianae</name>
    <dbReference type="NCBI Taxonomy" id="1526551"/>
    <lineage>
        <taxon>Bacteria</taxon>
        <taxon>Bacillati</taxon>
        <taxon>Bacillota</taxon>
        <taxon>Bacilli</taxon>
        <taxon>Bacillales</taxon>
        <taxon>Paenibacillaceae</taxon>
        <taxon>Paenibacillus</taxon>
    </lineage>
</organism>
<protein>
    <recommendedName>
        <fullName evidence="4">DUF4367 domain-containing protein</fullName>
    </recommendedName>
</protein>
<dbReference type="RefSeq" id="WP_204826360.1">
    <property type="nucleotide sequence ID" value="NZ_JBHUGF010000001.1"/>
</dbReference>
<gene>
    <name evidence="2" type="ORF">ACFSGI_00105</name>
</gene>
<evidence type="ECO:0008006" key="4">
    <source>
        <dbReference type="Google" id="ProtNLM"/>
    </source>
</evidence>
<evidence type="ECO:0000313" key="3">
    <source>
        <dbReference type="Proteomes" id="UP001597403"/>
    </source>
</evidence>
<evidence type="ECO:0000313" key="2">
    <source>
        <dbReference type="EMBL" id="MFD1988368.1"/>
    </source>
</evidence>
<feature type="chain" id="PRO_5045379615" description="DUF4367 domain-containing protein" evidence="1">
    <location>
        <begin position="26"/>
        <end position="189"/>
    </location>
</feature>